<evidence type="ECO:0000313" key="2">
    <source>
        <dbReference type="EMBL" id="MBO8443976.1"/>
    </source>
</evidence>
<keyword evidence="2" id="KW-0540">Nuclease</keyword>
<keyword evidence="2" id="KW-0378">Hydrolase</keyword>
<dbReference type="GO" id="GO:0003676">
    <property type="term" value="F:nucleic acid binding"/>
    <property type="evidence" value="ECO:0007669"/>
    <property type="project" value="InterPro"/>
</dbReference>
<evidence type="ECO:0000313" key="3">
    <source>
        <dbReference type="Proteomes" id="UP000823633"/>
    </source>
</evidence>
<dbReference type="GO" id="GO:0004519">
    <property type="term" value="F:endonuclease activity"/>
    <property type="evidence" value="ECO:0007669"/>
    <property type="project" value="UniProtKB-KW"/>
</dbReference>
<dbReference type="SMART" id="SM00507">
    <property type="entry name" value="HNHc"/>
    <property type="match status" value="1"/>
</dbReference>
<proteinExistence type="predicted"/>
<dbReference type="GO" id="GO:0008270">
    <property type="term" value="F:zinc ion binding"/>
    <property type="evidence" value="ECO:0007669"/>
    <property type="project" value="InterPro"/>
</dbReference>
<dbReference type="InterPro" id="IPR003615">
    <property type="entry name" value="HNH_nuc"/>
</dbReference>
<name>A0A9D9E9T0_9SPIR</name>
<dbReference type="Gene3D" id="1.10.30.50">
    <property type="match status" value="1"/>
</dbReference>
<feature type="domain" description="HNH nuclease" evidence="1">
    <location>
        <begin position="163"/>
        <end position="230"/>
    </location>
</feature>
<dbReference type="EMBL" id="JADIMU010000065">
    <property type="protein sequence ID" value="MBO8443976.1"/>
    <property type="molecule type" value="Genomic_DNA"/>
</dbReference>
<dbReference type="Proteomes" id="UP000823633">
    <property type="component" value="Unassembled WGS sequence"/>
</dbReference>
<sequence length="268" mass="30026">MDFTKARAREFSSYSEEVRASVVYLFLVEGMATRRIDVELGLMPSIDTKGFQSMNICHYLGLRGAHQGLFKGKSASAVITELTALSSDPAWFLILHYVAMHLQKTASISETDGKGKVVMSKNWIRSTLVPELSRSQLDEALVDFSRCHLTKSQRTVYDSSAVLKERVKSLYDYRCQVCGDVILCTGWTPGQTRTLEWMHLSNDAHHILPLSKGGSDRASNLLCLCPSCHRKFHSGQYRLRDKGGLVLCDELRGNLASLATLRHKIVLE</sequence>
<evidence type="ECO:0000259" key="1">
    <source>
        <dbReference type="SMART" id="SM00507"/>
    </source>
</evidence>
<comment type="caution">
    <text evidence="2">The sequence shown here is derived from an EMBL/GenBank/DDBJ whole genome shotgun (WGS) entry which is preliminary data.</text>
</comment>
<dbReference type="InterPro" id="IPR002711">
    <property type="entry name" value="HNH"/>
</dbReference>
<keyword evidence="2" id="KW-0255">Endonuclease</keyword>
<organism evidence="2 3">
    <name type="scientific">Candidatus Aphodenecus pullistercoris</name>
    <dbReference type="NCBI Taxonomy" id="2840669"/>
    <lineage>
        <taxon>Bacteria</taxon>
        <taxon>Pseudomonadati</taxon>
        <taxon>Spirochaetota</taxon>
        <taxon>Spirochaetia</taxon>
        <taxon>Spirochaetales</taxon>
        <taxon>Candidatus Aphodenecus</taxon>
    </lineage>
</organism>
<gene>
    <name evidence="2" type="ORF">IAC42_09525</name>
</gene>
<dbReference type="AlphaFoldDB" id="A0A9D9E9T0"/>
<dbReference type="Pfam" id="PF01844">
    <property type="entry name" value="HNH"/>
    <property type="match status" value="1"/>
</dbReference>
<accession>A0A9D9E9T0</accession>
<reference evidence="2" key="1">
    <citation type="submission" date="2020-10" db="EMBL/GenBank/DDBJ databases">
        <authorList>
            <person name="Gilroy R."/>
        </authorList>
    </citation>
    <scope>NUCLEOTIDE SEQUENCE</scope>
    <source>
        <strain evidence="2">11167</strain>
    </source>
</reference>
<reference evidence="2" key="2">
    <citation type="journal article" date="2021" name="PeerJ">
        <title>Extensive microbial diversity within the chicken gut microbiome revealed by metagenomics and culture.</title>
        <authorList>
            <person name="Gilroy R."/>
            <person name="Ravi A."/>
            <person name="Getino M."/>
            <person name="Pursley I."/>
            <person name="Horton D.L."/>
            <person name="Alikhan N.F."/>
            <person name="Baker D."/>
            <person name="Gharbi K."/>
            <person name="Hall N."/>
            <person name="Watson M."/>
            <person name="Adriaenssens E.M."/>
            <person name="Foster-Nyarko E."/>
            <person name="Jarju S."/>
            <person name="Secka A."/>
            <person name="Antonio M."/>
            <person name="Oren A."/>
            <person name="Chaudhuri R.R."/>
            <person name="La Ragione R."/>
            <person name="Hildebrand F."/>
            <person name="Pallen M.J."/>
        </authorList>
    </citation>
    <scope>NUCLEOTIDE SEQUENCE</scope>
    <source>
        <strain evidence="2">11167</strain>
    </source>
</reference>
<protein>
    <submittedName>
        <fullName evidence="2">HNH endonuclease</fullName>
    </submittedName>
</protein>
<dbReference type="CDD" id="cd00085">
    <property type="entry name" value="HNHc"/>
    <property type="match status" value="1"/>
</dbReference>